<comment type="caution">
    <text evidence="2">The sequence shown here is derived from an EMBL/GenBank/DDBJ whole genome shotgun (WGS) entry which is preliminary data.</text>
</comment>
<accession>A0A6L3AU55</accession>
<organism evidence="2 3">
    <name type="scientific">Azospirillum brasilense</name>
    <dbReference type="NCBI Taxonomy" id="192"/>
    <lineage>
        <taxon>Bacteria</taxon>
        <taxon>Pseudomonadati</taxon>
        <taxon>Pseudomonadota</taxon>
        <taxon>Alphaproteobacteria</taxon>
        <taxon>Rhodospirillales</taxon>
        <taxon>Azospirillaceae</taxon>
        <taxon>Azospirillum</taxon>
    </lineage>
</organism>
<dbReference type="AlphaFoldDB" id="A0A6L3AU55"/>
<sequence length="304" mass="32534">MDAVKEAASRDGFHPPSDQASRPPDIRATGGGYGEGAVYMRLGTFAGRLKRTTNPFNDASRPWVFDEGLYVLHDGKRYAGRFHYFHKNWGEHSHHQDDWVVALDGTYILAGNRADAQGKTVTGLFKADITPSGVSDFTPADDAYLAWFEGRYQDQVAAFKRAELAERNSGVSFGQVLALGLGAFALSQADIPAVKAVDIGGAFAADVLSGGRTNALSRRTEPPRTASAKPAAGPSASVDGHRQDSVSITCPTGVSASIPLSYKTQACRSAMIDFARAYSCNLIDDFATVTRQCASACGNNQCRE</sequence>
<proteinExistence type="predicted"/>
<protein>
    <submittedName>
        <fullName evidence="2">Uncharacterized protein</fullName>
    </submittedName>
</protein>
<feature type="region of interest" description="Disordered" evidence="1">
    <location>
        <begin position="1"/>
        <end position="32"/>
    </location>
</feature>
<evidence type="ECO:0000313" key="3">
    <source>
        <dbReference type="Proteomes" id="UP000476837"/>
    </source>
</evidence>
<dbReference type="Proteomes" id="UP000476837">
    <property type="component" value="Unassembled WGS sequence"/>
</dbReference>
<evidence type="ECO:0000313" key="2">
    <source>
        <dbReference type="EMBL" id="KAA0679639.1"/>
    </source>
</evidence>
<feature type="compositionally biased region" description="Low complexity" evidence="1">
    <location>
        <begin position="226"/>
        <end position="237"/>
    </location>
</feature>
<gene>
    <name evidence="2" type="ORF">DS837_25620</name>
</gene>
<dbReference type="EMBL" id="QOKV01000022">
    <property type="protein sequence ID" value="KAA0679639.1"/>
    <property type="molecule type" value="Genomic_DNA"/>
</dbReference>
<feature type="region of interest" description="Disordered" evidence="1">
    <location>
        <begin position="214"/>
        <end position="243"/>
    </location>
</feature>
<name>A0A6L3AU55_AZOBR</name>
<evidence type="ECO:0000256" key="1">
    <source>
        <dbReference type="SAM" id="MobiDB-lite"/>
    </source>
</evidence>
<feature type="compositionally biased region" description="Basic and acidic residues" evidence="1">
    <location>
        <begin position="1"/>
        <end position="13"/>
    </location>
</feature>
<reference evidence="2 3" key="1">
    <citation type="submission" date="2018-07" db="EMBL/GenBank/DDBJ databases">
        <title>Genome sequence of Roseomonas fauriae ATCC 49958.</title>
        <authorList>
            <person name="Sant'Anna F.H."/>
            <person name="Baldani J.I."/>
            <person name="Zilli J.E."/>
            <person name="Reis V.M."/>
            <person name="Hartmann A."/>
            <person name="Cruz L."/>
            <person name="de Souza E.M."/>
            <person name="de Oliveira Pedrosa F."/>
            <person name="Passaglia L.M.P."/>
        </authorList>
    </citation>
    <scope>NUCLEOTIDE SEQUENCE [LARGE SCALE GENOMIC DNA]</scope>
    <source>
        <strain evidence="2 3">ATCC 49958</strain>
    </source>
</reference>